<dbReference type="InterPro" id="IPR041247">
    <property type="entry name" value="Rad52_fam"/>
</dbReference>
<evidence type="ECO:0000313" key="5">
    <source>
        <dbReference type="EMBL" id="RZU29024.1"/>
    </source>
</evidence>
<evidence type="ECO:0000256" key="1">
    <source>
        <dbReference type="ARBA" id="ARBA00006638"/>
    </source>
</evidence>
<keyword evidence="6" id="KW-1185">Reference proteome</keyword>
<dbReference type="Proteomes" id="UP000292958">
    <property type="component" value="Unassembled WGS sequence"/>
</dbReference>
<evidence type="ECO:0000256" key="3">
    <source>
        <dbReference type="ARBA" id="ARBA00023204"/>
    </source>
</evidence>
<sequence>MAFEYTQEKIDQLLEKLREPFALKDVQWRVTNKSKDGKKGMVAPYADPRAYGARLNEVFGPAGWSFLLTTETTTGLTRIRSGQTVSTGKVSVTATLEIFGISKKASIGEMWADDDNAYTRAEAQAKKRAASMFGLGEYFYELKSLGSALWVPLDEYDKPTKLPVLPSWALRAEDRQPKSTNSAQRSAQPQPQQQPNQQSEKTTPAQGQVLRPAAGRQNTQMSDEERRFRVDYREAENFLGSALAENIIALLTDKFTTGELQGNKEEVALEKLRYSVGLIAKVRRASADMDLARLDAILEHYNIKDLSSIPTFQTLYFIAMDMEVVPRLEKKAA</sequence>
<dbReference type="GO" id="GO:0006310">
    <property type="term" value="P:DNA recombination"/>
    <property type="evidence" value="ECO:0007669"/>
    <property type="project" value="UniProtKB-ARBA"/>
</dbReference>
<keyword evidence="3" id="KW-0234">DNA repair</keyword>
<accession>A0A4Q7XYK1</accession>
<evidence type="ECO:0000256" key="4">
    <source>
        <dbReference type="SAM" id="MobiDB-lite"/>
    </source>
</evidence>
<dbReference type="RefSeq" id="WP_130425464.1">
    <property type="nucleotide sequence ID" value="NZ_SHKW01000008.1"/>
</dbReference>
<keyword evidence="2" id="KW-0227">DNA damage</keyword>
<feature type="region of interest" description="Disordered" evidence="4">
    <location>
        <begin position="174"/>
        <end position="227"/>
    </location>
</feature>
<evidence type="ECO:0008006" key="7">
    <source>
        <dbReference type="Google" id="ProtNLM"/>
    </source>
</evidence>
<proteinExistence type="inferred from homology"/>
<evidence type="ECO:0000313" key="6">
    <source>
        <dbReference type="Proteomes" id="UP000292958"/>
    </source>
</evidence>
<feature type="compositionally biased region" description="Low complexity" evidence="4">
    <location>
        <begin position="181"/>
        <end position="199"/>
    </location>
</feature>
<protein>
    <recommendedName>
        <fullName evidence="7">Rad52/22 family double-strand break repair protein</fullName>
    </recommendedName>
</protein>
<dbReference type="OrthoDB" id="9805874at2"/>
<comment type="caution">
    <text evidence="5">The sequence shown here is derived from an EMBL/GenBank/DDBJ whole genome shotgun (WGS) entry which is preliminary data.</text>
</comment>
<dbReference type="AlphaFoldDB" id="A0A4Q7XYK1"/>
<organism evidence="5 6">
    <name type="scientific">Edaphobacter modestus</name>
    <dbReference type="NCBI Taxonomy" id="388466"/>
    <lineage>
        <taxon>Bacteria</taxon>
        <taxon>Pseudomonadati</taxon>
        <taxon>Acidobacteriota</taxon>
        <taxon>Terriglobia</taxon>
        <taxon>Terriglobales</taxon>
        <taxon>Acidobacteriaceae</taxon>
        <taxon>Edaphobacter</taxon>
    </lineage>
</organism>
<dbReference type="Pfam" id="PF04098">
    <property type="entry name" value="Rad52_Rad22"/>
    <property type="match status" value="1"/>
</dbReference>
<reference evidence="5 6" key="1">
    <citation type="submission" date="2019-02" db="EMBL/GenBank/DDBJ databases">
        <title>Genomic Encyclopedia of Archaeal and Bacterial Type Strains, Phase II (KMG-II): from individual species to whole genera.</title>
        <authorList>
            <person name="Goeker M."/>
        </authorList>
    </citation>
    <scope>NUCLEOTIDE SEQUENCE [LARGE SCALE GENOMIC DNA]</scope>
    <source>
        <strain evidence="5 6">DSM 18101</strain>
    </source>
</reference>
<evidence type="ECO:0000256" key="2">
    <source>
        <dbReference type="ARBA" id="ARBA00022763"/>
    </source>
</evidence>
<dbReference type="EMBL" id="SHKW01000008">
    <property type="protein sequence ID" value="RZU29024.1"/>
    <property type="molecule type" value="Genomic_DNA"/>
</dbReference>
<dbReference type="InterPro" id="IPR042525">
    <property type="entry name" value="Rad52_Rad59_Rad22_sf"/>
</dbReference>
<dbReference type="Gene3D" id="3.30.390.80">
    <property type="entry name" value="DNA repair protein Rad52/59/22"/>
    <property type="match status" value="1"/>
</dbReference>
<gene>
    <name evidence="5" type="ORF">BDD14_6616</name>
</gene>
<dbReference type="GO" id="GO:0006302">
    <property type="term" value="P:double-strand break repair"/>
    <property type="evidence" value="ECO:0007669"/>
    <property type="project" value="UniProtKB-ARBA"/>
</dbReference>
<comment type="similarity">
    <text evidence="1">Belongs to the RAD52 family.</text>
</comment>
<name>A0A4Q7XYK1_9BACT</name>